<reference evidence="2 3" key="1">
    <citation type="journal article" date="2013" name="Nature">
        <title>The genomes of four tapeworm species reveal adaptations to parasitism.</title>
        <authorList>
            <person name="Tsai I.J."/>
            <person name="Zarowiecki M."/>
            <person name="Holroyd N."/>
            <person name="Garciarrubio A."/>
            <person name="Sanchez-Flores A."/>
            <person name="Brooks K.L."/>
            <person name="Tracey A."/>
            <person name="Bobes R.J."/>
            <person name="Fragoso G."/>
            <person name="Sciutto E."/>
            <person name="Aslett M."/>
            <person name="Beasley H."/>
            <person name="Bennett H.M."/>
            <person name="Cai J."/>
            <person name="Camicia F."/>
            <person name="Clark R."/>
            <person name="Cucher M."/>
            <person name="De Silva N."/>
            <person name="Day T.A."/>
            <person name="Deplazes P."/>
            <person name="Estrada K."/>
            <person name="Fernandez C."/>
            <person name="Holland P.W."/>
            <person name="Hou J."/>
            <person name="Hu S."/>
            <person name="Huckvale T."/>
            <person name="Hung S.S."/>
            <person name="Kamenetzky L."/>
            <person name="Keane J.A."/>
            <person name="Kiss F."/>
            <person name="Koziol U."/>
            <person name="Lambert O."/>
            <person name="Liu K."/>
            <person name="Luo X."/>
            <person name="Luo Y."/>
            <person name="Macchiaroli N."/>
            <person name="Nichol S."/>
            <person name="Paps J."/>
            <person name="Parkinson J."/>
            <person name="Pouchkina-Stantcheva N."/>
            <person name="Riddiford N."/>
            <person name="Rosenzvit M."/>
            <person name="Salinas G."/>
            <person name="Wasmuth J.D."/>
            <person name="Zamanian M."/>
            <person name="Zheng Y."/>
            <person name="Cai X."/>
            <person name="Soberon X."/>
            <person name="Olson P.D."/>
            <person name="Laclette J.P."/>
            <person name="Brehm K."/>
            <person name="Berriman M."/>
            <person name="Garciarrubio A."/>
            <person name="Bobes R.J."/>
            <person name="Fragoso G."/>
            <person name="Sanchez-Flores A."/>
            <person name="Estrada K."/>
            <person name="Cevallos M.A."/>
            <person name="Morett E."/>
            <person name="Gonzalez V."/>
            <person name="Portillo T."/>
            <person name="Ochoa-Leyva A."/>
            <person name="Jose M.V."/>
            <person name="Sciutto E."/>
            <person name="Landa A."/>
            <person name="Jimenez L."/>
            <person name="Valdes V."/>
            <person name="Carrero J.C."/>
            <person name="Larralde C."/>
            <person name="Morales-Montor J."/>
            <person name="Limon-Lason J."/>
            <person name="Soberon X."/>
            <person name="Laclette J.P."/>
        </authorList>
    </citation>
    <scope>NUCLEOTIDE SEQUENCE [LARGE SCALE GENOMIC DNA]</scope>
</reference>
<dbReference type="Proteomes" id="UP000492820">
    <property type="component" value="Unassembled WGS sequence"/>
</dbReference>
<name>A0A068W786_ECHGR</name>
<reference evidence="4" key="3">
    <citation type="submission" date="2020-10" db="UniProtKB">
        <authorList>
            <consortium name="WormBaseParasite"/>
        </authorList>
    </citation>
    <scope>IDENTIFICATION</scope>
</reference>
<evidence type="ECO:0000256" key="1">
    <source>
        <dbReference type="SAM" id="MobiDB-lite"/>
    </source>
</evidence>
<proteinExistence type="predicted"/>
<organism evidence="2">
    <name type="scientific">Echinococcus granulosus</name>
    <name type="common">Hydatid tapeworm</name>
    <dbReference type="NCBI Taxonomy" id="6210"/>
    <lineage>
        <taxon>Eukaryota</taxon>
        <taxon>Metazoa</taxon>
        <taxon>Spiralia</taxon>
        <taxon>Lophotrochozoa</taxon>
        <taxon>Platyhelminthes</taxon>
        <taxon>Cestoda</taxon>
        <taxon>Eucestoda</taxon>
        <taxon>Cyclophyllidea</taxon>
        <taxon>Taeniidae</taxon>
        <taxon>Echinococcus</taxon>
        <taxon>Echinococcus granulosus group</taxon>
    </lineage>
</organism>
<evidence type="ECO:0000313" key="3">
    <source>
        <dbReference type="Proteomes" id="UP000492820"/>
    </source>
</evidence>
<gene>
    <name evidence="2" type="ORF">EgrG_002012700</name>
</gene>
<dbReference type="WBParaSite" id="EgrG_002012700">
    <property type="protein sequence ID" value="EgrG_002012700"/>
    <property type="gene ID" value="EgrG_002012700"/>
</dbReference>
<reference evidence="2" key="2">
    <citation type="submission" date="2014-06" db="EMBL/GenBank/DDBJ databases">
        <authorList>
            <person name="Aslett M."/>
        </authorList>
    </citation>
    <scope>NUCLEOTIDE SEQUENCE</scope>
</reference>
<evidence type="ECO:0000313" key="2">
    <source>
        <dbReference type="EMBL" id="CDS15063.1"/>
    </source>
</evidence>
<sequence length="181" mass="19783">MGQMSAPCDKTYKPAPQRHLSATSGVKNLKQCRKVVDPTTTIALTRLDTISLDAADAGVASYSADADVEVDNDVLDFPTDVELNSSANITGTNHVSSSRELLYRLTLTTPRLSMPPEVLFHGMPYLGPDTYNDGTLRLNSEYPGARLRQPSTPPLLLQAQLHFFSPFRFNSPLASEYPNGI</sequence>
<dbReference type="AlphaFoldDB" id="A0A068W786"/>
<evidence type="ECO:0000313" key="4">
    <source>
        <dbReference type="WBParaSite" id="EgrG_002012700"/>
    </source>
</evidence>
<accession>A0A068W786</accession>
<dbReference type="EMBL" id="LK028576">
    <property type="protein sequence ID" value="CDS15063.1"/>
    <property type="molecule type" value="Genomic_DNA"/>
</dbReference>
<feature type="region of interest" description="Disordered" evidence="1">
    <location>
        <begin position="1"/>
        <end position="20"/>
    </location>
</feature>
<protein>
    <submittedName>
        <fullName evidence="4">UBC core domain-containing protein</fullName>
    </submittedName>
</protein>